<reference evidence="3" key="1">
    <citation type="submission" date="2025-08" db="UniProtKB">
        <authorList>
            <consortium name="RefSeq"/>
        </authorList>
    </citation>
    <scope>IDENTIFICATION</scope>
    <source>
        <tissue evidence="3">Muscle</tissue>
    </source>
</reference>
<feature type="compositionally biased region" description="Basic residues" evidence="1">
    <location>
        <begin position="520"/>
        <end position="531"/>
    </location>
</feature>
<evidence type="ECO:0000313" key="3">
    <source>
        <dbReference type="RefSeq" id="XP_022256281.1"/>
    </source>
</evidence>
<feature type="compositionally biased region" description="Low complexity" evidence="1">
    <location>
        <begin position="62"/>
        <end position="77"/>
    </location>
</feature>
<feature type="region of interest" description="Disordered" evidence="1">
    <location>
        <begin position="478"/>
        <end position="531"/>
    </location>
</feature>
<feature type="compositionally biased region" description="Polar residues" evidence="1">
    <location>
        <begin position="230"/>
        <end position="250"/>
    </location>
</feature>
<dbReference type="Proteomes" id="UP000694941">
    <property type="component" value="Unplaced"/>
</dbReference>
<dbReference type="GeneID" id="106471965"/>
<dbReference type="RefSeq" id="XP_022256281.1">
    <property type="nucleotide sequence ID" value="XM_022400573.1"/>
</dbReference>
<gene>
    <name evidence="3" type="primary">LOC106471965</name>
</gene>
<sequence length="531" mass="58346">DRIRKERDADAHSISSTSSNHTDRALANFPEYQAVVPHVAKTVDQKVLEVVRAAEQLLRPLTPESASSTGGESSSGGRETKTTTVVMRKHVVNHPQQANTPAGSRSTPSPVPPLGYTPSPTSSPLPSCNCTSAPVLGDVQLDTSRNLLLDPVDSGRYKAPKDNQGPPNSVEPDPAILSFVEKRKKFEQAASASPSPPPLPSDRKFSHHVSGLETQQQDGPEHTLPPPTEQPDQTVQEIKCVNSTQSAEFSSNHKEGLFGQNGDNNEQKDNSSLATELPVTVSAVRTAKAERRLQAKLKQEGLEIPEEEFAKLTPAQQRALQAEKRSAWRQARLKSLEEDAFRAQMVITRAKKMAEAAMEARPVSPPLEDDIDKEDFSQISNPATSEIHEALYQSNGNEKPTLVDFPRLVLTAHDGETHVVEREHVIDENITHKTEQYVDEITGELKLGTFQYIEKVIEKEIETTTEKVIALELKTGQNGHDENAGISDEEETLNSENNLASSVQYYPADEPSSAVVCTPGKKKKKRHSKKR</sequence>
<evidence type="ECO:0000256" key="1">
    <source>
        <dbReference type="SAM" id="MobiDB-lite"/>
    </source>
</evidence>
<feature type="compositionally biased region" description="Basic and acidic residues" evidence="1">
    <location>
        <begin position="1"/>
        <end position="11"/>
    </location>
</feature>
<feature type="region of interest" description="Disordered" evidence="1">
    <location>
        <begin position="61"/>
        <end position="80"/>
    </location>
</feature>
<organism evidence="2 3">
    <name type="scientific">Limulus polyphemus</name>
    <name type="common">Atlantic horseshoe crab</name>
    <dbReference type="NCBI Taxonomy" id="6850"/>
    <lineage>
        <taxon>Eukaryota</taxon>
        <taxon>Metazoa</taxon>
        <taxon>Ecdysozoa</taxon>
        <taxon>Arthropoda</taxon>
        <taxon>Chelicerata</taxon>
        <taxon>Merostomata</taxon>
        <taxon>Xiphosura</taxon>
        <taxon>Limulidae</taxon>
        <taxon>Limulus</taxon>
    </lineage>
</organism>
<feature type="compositionally biased region" description="Polar residues" evidence="1">
    <location>
        <begin position="94"/>
        <end position="108"/>
    </location>
</feature>
<keyword evidence="2" id="KW-1185">Reference proteome</keyword>
<evidence type="ECO:0000313" key="2">
    <source>
        <dbReference type="Proteomes" id="UP000694941"/>
    </source>
</evidence>
<feature type="non-terminal residue" evidence="3">
    <location>
        <position position="1"/>
    </location>
</feature>
<name>A0ABM1TK75_LIMPO</name>
<feature type="region of interest" description="Disordered" evidence="1">
    <location>
        <begin position="93"/>
        <end position="126"/>
    </location>
</feature>
<proteinExistence type="predicted"/>
<accession>A0ABM1TK75</accession>
<protein>
    <submittedName>
        <fullName evidence="3">Uncharacterized protein LOC106471965</fullName>
    </submittedName>
</protein>
<feature type="compositionally biased region" description="Polar residues" evidence="1">
    <location>
        <begin position="494"/>
        <end position="504"/>
    </location>
</feature>
<feature type="compositionally biased region" description="Low complexity" evidence="1">
    <location>
        <begin position="116"/>
        <end position="126"/>
    </location>
</feature>
<feature type="region of interest" description="Disordered" evidence="1">
    <location>
        <begin position="150"/>
        <end position="173"/>
    </location>
</feature>
<feature type="region of interest" description="Disordered" evidence="1">
    <location>
        <begin position="1"/>
        <end position="25"/>
    </location>
</feature>
<feature type="region of interest" description="Disordered" evidence="1">
    <location>
        <begin position="185"/>
        <end position="273"/>
    </location>
</feature>